<evidence type="ECO:0000256" key="9">
    <source>
        <dbReference type="ARBA" id="ARBA00022989"/>
    </source>
</evidence>
<evidence type="ECO:0000256" key="3">
    <source>
        <dbReference type="ARBA" id="ARBA00015843"/>
    </source>
</evidence>
<proteinExistence type="inferred from homology"/>
<evidence type="ECO:0000256" key="2">
    <source>
        <dbReference type="ARBA" id="ARBA00007891"/>
    </source>
</evidence>
<evidence type="ECO:0000256" key="8">
    <source>
        <dbReference type="ARBA" id="ARBA00022927"/>
    </source>
</evidence>
<keyword evidence="4" id="KW-0813">Transport</keyword>
<comment type="subcellular location">
    <subcellularLocation>
        <location evidence="1">Endoplasmic reticulum membrane</location>
        <topology evidence="1">Single-pass type IV membrane protein</topology>
    </subcellularLocation>
</comment>
<evidence type="ECO:0000256" key="4">
    <source>
        <dbReference type="ARBA" id="ARBA00022448"/>
    </source>
</evidence>
<dbReference type="WBParaSite" id="HNAJ_0000826401-mRNA-1">
    <property type="protein sequence ID" value="HNAJ_0000826401-mRNA-1"/>
    <property type="gene ID" value="HNAJ_0000826401"/>
</dbReference>
<dbReference type="GO" id="GO:0015031">
    <property type="term" value="P:protein transport"/>
    <property type="evidence" value="ECO:0007669"/>
    <property type="project" value="UniProtKB-KW"/>
</dbReference>
<reference evidence="15" key="1">
    <citation type="submission" date="2017-02" db="UniProtKB">
        <authorList>
            <consortium name="WormBaseParasite"/>
        </authorList>
    </citation>
    <scope>IDENTIFICATION</scope>
</reference>
<dbReference type="Proteomes" id="UP000278807">
    <property type="component" value="Unassembled WGS sequence"/>
</dbReference>
<keyword evidence="14" id="KW-1185">Reference proteome</keyword>
<dbReference type="GO" id="GO:0005484">
    <property type="term" value="F:SNAP receptor activity"/>
    <property type="evidence" value="ECO:0007669"/>
    <property type="project" value="TreeGrafter"/>
</dbReference>
<evidence type="ECO:0000256" key="7">
    <source>
        <dbReference type="ARBA" id="ARBA00022892"/>
    </source>
</evidence>
<keyword evidence="7" id="KW-0931">ER-Golgi transport</keyword>
<keyword evidence="6" id="KW-0256">Endoplasmic reticulum</keyword>
<keyword evidence="5 12" id="KW-0812">Transmembrane</keyword>
<reference evidence="13 14" key="2">
    <citation type="submission" date="2018-11" db="EMBL/GenBank/DDBJ databases">
        <authorList>
            <consortium name="Pathogen Informatics"/>
        </authorList>
    </citation>
    <scope>NUCLEOTIDE SEQUENCE [LARGE SCALE GENOMIC DNA]</scope>
</reference>
<keyword evidence="10 12" id="KW-0472">Membrane</keyword>
<protein>
    <recommendedName>
        <fullName evidence="3">Vesicle transport protein USE1</fullName>
    </recommendedName>
    <alternativeName>
        <fullName evidence="11">USE1-like protein</fullName>
    </alternativeName>
</protein>
<dbReference type="AlphaFoldDB" id="A0A0R3TLW3"/>
<name>A0A0R3TLW3_RODNA</name>
<evidence type="ECO:0000256" key="6">
    <source>
        <dbReference type="ARBA" id="ARBA00022824"/>
    </source>
</evidence>
<organism evidence="15">
    <name type="scientific">Rodentolepis nana</name>
    <name type="common">Dwarf tapeworm</name>
    <name type="synonym">Hymenolepis nana</name>
    <dbReference type="NCBI Taxonomy" id="102285"/>
    <lineage>
        <taxon>Eukaryota</taxon>
        <taxon>Metazoa</taxon>
        <taxon>Spiralia</taxon>
        <taxon>Lophotrochozoa</taxon>
        <taxon>Platyhelminthes</taxon>
        <taxon>Cestoda</taxon>
        <taxon>Eucestoda</taxon>
        <taxon>Cyclophyllidea</taxon>
        <taxon>Hymenolepididae</taxon>
        <taxon>Rodentolepis</taxon>
    </lineage>
</organism>
<evidence type="ECO:0000313" key="13">
    <source>
        <dbReference type="EMBL" id="VDO04156.1"/>
    </source>
</evidence>
<dbReference type="STRING" id="102285.A0A0R3TLW3"/>
<dbReference type="PANTHER" id="PTHR13050:SF7">
    <property type="entry name" value="VESICLE TRANSPORT PROTEIN USE1"/>
    <property type="match status" value="1"/>
</dbReference>
<keyword evidence="9 12" id="KW-1133">Transmembrane helix</keyword>
<keyword evidence="8" id="KW-0653">Protein transport</keyword>
<comment type="similarity">
    <text evidence="2">Belongs to the USE1 family.</text>
</comment>
<evidence type="ECO:0000256" key="12">
    <source>
        <dbReference type="SAM" id="Phobius"/>
    </source>
</evidence>
<evidence type="ECO:0000313" key="14">
    <source>
        <dbReference type="Proteomes" id="UP000278807"/>
    </source>
</evidence>
<dbReference type="GO" id="GO:0005789">
    <property type="term" value="C:endoplasmic reticulum membrane"/>
    <property type="evidence" value="ECO:0007669"/>
    <property type="project" value="UniProtKB-SubCell"/>
</dbReference>
<evidence type="ECO:0000256" key="10">
    <source>
        <dbReference type="ARBA" id="ARBA00023136"/>
    </source>
</evidence>
<evidence type="ECO:0000256" key="5">
    <source>
        <dbReference type="ARBA" id="ARBA00022692"/>
    </source>
</evidence>
<accession>A0A0R3TLW3</accession>
<sequence>MAVEAILEANFVRLLHCTEGLAASKNFNYDEFADYYQKLHELLRNLTDSKLRPTAEFLHIYKSRVDQLSAVIDRHKEHDNDETNNSKSEYLKSIHKWLQYDSDAVERRNQMLREFFFPLDPSESIKWLDQDDKIPSQNKEHCESYSNQNKSKPLLSRFLTDVPNTCTRLRNLADQEARRGLGLDEDSKSQNMAKTGGVLDVEVLERDKIAEEMLSLTEEFKLTQLAIGDRIRADIDVLSASSNVAQANAESLASISRRVREELGSKFGLFIWILFLLTLVVFFWMIFFIKLTPKGIR</sequence>
<evidence type="ECO:0000313" key="15">
    <source>
        <dbReference type="WBParaSite" id="HNAJ_0000826401-mRNA-1"/>
    </source>
</evidence>
<dbReference type="PANTHER" id="PTHR13050">
    <property type="entry name" value="USE1-LIKE PROTEIN"/>
    <property type="match status" value="1"/>
</dbReference>
<dbReference type="EMBL" id="UZAE01012241">
    <property type="protein sequence ID" value="VDO04156.1"/>
    <property type="molecule type" value="Genomic_DNA"/>
</dbReference>
<feature type="transmembrane region" description="Helical" evidence="12">
    <location>
        <begin position="267"/>
        <end position="289"/>
    </location>
</feature>
<gene>
    <name evidence="13" type="ORF">HNAJ_LOCUS8260</name>
</gene>
<evidence type="ECO:0000256" key="11">
    <source>
        <dbReference type="ARBA" id="ARBA00032711"/>
    </source>
</evidence>
<dbReference type="OrthoDB" id="4506189at2759"/>
<dbReference type="GO" id="GO:0006890">
    <property type="term" value="P:retrograde vesicle-mediated transport, Golgi to endoplasmic reticulum"/>
    <property type="evidence" value="ECO:0007669"/>
    <property type="project" value="TreeGrafter"/>
</dbReference>
<dbReference type="InterPro" id="IPR019150">
    <property type="entry name" value="Vesicle_transport_protein_Use1"/>
</dbReference>
<dbReference type="GO" id="GO:0031201">
    <property type="term" value="C:SNARE complex"/>
    <property type="evidence" value="ECO:0007669"/>
    <property type="project" value="TreeGrafter"/>
</dbReference>
<evidence type="ECO:0000256" key="1">
    <source>
        <dbReference type="ARBA" id="ARBA00004163"/>
    </source>
</evidence>
<dbReference type="Pfam" id="PF09753">
    <property type="entry name" value="Use1"/>
    <property type="match status" value="1"/>
</dbReference>